<feature type="modified residue" description="4-aspartylphosphate" evidence="2">
    <location>
        <position position="54"/>
    </location>
</feature>
<protein>
    <submittedName>
        <fullName evidence="5">Response regulator transcription factor</fullName>
    </submittedName>
</protein>
<dbReference type="Gene3D" id="3.40.50.2300">
    <property type="match status" value="1"/>
</dbReference>
<reference evidence="5" key="2">
    <citation type="journal article" date="2001" name="J. Biochem.">
        <title>The OmpR-family of proteins: insight into the tertiary structure and functions of two-component regulator proteins.</title>
        <authorList>
            <person name="Itou H."/>
            <person name="Tanaka I."/>
        </authorList>
    </citation>
    <scope>NUCLEOTIDE SEQUENCE</scope>
</reference>
<keyword evidence="1 2" id="KW-0597">Phosphoprotein</keyword>
<dbReference type="InterPro" id="IPR011006">
    <property type="entry name" value="CheY-like_superfamily"/>
</dbReference>
<dbReference type="InterPro" id="IPR050595">
    <property type="entry name" value="Bact_response_regulator"/>
</dbReference>
<dbReference type="Proteomes" id="UP000675920">
    <property type="component" value="Unplaced"/>
</dbReference>
<dbReference type="PROSITE" id="PS50110">
    <property type="entry name" value="RESPONSE_REGULATORY"/>
    <property type="match status" value="1"/>
</dbReference>
<dbReference type="OrthoDB" id="9801101at2"/>
<dbReference type="PANTHER" id="PTHR44591">
    <property type="entry name" value="STRESS RESPONSE REGULATOR PROTEIN 1"/>
    <property type="match status" value="1"/>
</dbReference>
<accession>A0A8B6X5F5</accession>
<reference evidence="5" key="1">
    <citation type="journal article" date="2000" name="Annu. Rev. Biochem.">
        <title>Two-component signal transduction.</title>
        <authorList>
            <person name="Stock A.M."/>
            <person name="Robinson V.L."/>
            <person name="Goudreau P.N."/>
        </authorList>
    </citation>
    <scope>NUCLEOTIDE SEQUENCE</scope>
</reference>
<name>A0A8B6X5F5_9BURK</name>
<evidence type="ECO:0000256" key="2">
    <source>
        <dbReference type="PROSITE-ProRule" id="PRU00169"/>
    </source>
</evidence>
<evidence type="ECO:0000313" key="5">
    <source>
        <dbReference type="RefSeq" id="WP_028312242.1"/>
    </source>
</evidence>
<dbReference type="SMART" id="SM00448">
    <property type="entry name" value="REC"/>
    <property type="match status" value="1"/>
</dbReference>
<evidence type="ECO:0000259" key="3">
    <source>
        <dbReference type="PROSITE" id="PS50110"/>
    </source>
</evidence>
<dbReference type="Pfam" id="PF00072">
    <property type="entry name" value="Response_reg"/>
    <property type="match status" value="1"/>
</dbReference>
<reference evidence="5" key="3">
    <citation type="journal article" date="2019" name="Annu. Rev. Microbiol.">
        <title>Structural Basis of Response Regulator Function.</title>
        <authorList>
            <person name="Gao R."/>
            <person name="Bouillet S."/>
            <person name="Stock A.M."/>
        </authorList>
    </citation>
    <scope>NUCLEOTIDE SEQUENCE</scope>
</reference>
<evidence type="ECO:0000256" key="1">
    <source>
        <dbReference type="ARBA" id="ARBA00022553"/>
    </source>
</evidence>
<dbReference type="RefSeq" id="WP_028312242.1">
    <property type="nucleotide sequence ID" value="NZ_AXWS01000015.1"/>
</dbReference>
<dbReference type="GO" id="GO:0000160">
    <property type="term" value="P:phosphorelay signal transduction system"/>
    <property type="evidence" value="ECO:0007669"/>
    <property type="project" value="InterPro"/>
</dbReference>
<dbReference type="SUPFAM" id="SSF52172">
    <property type="entry name" value="CheY-like"/>
    <property type="match status" value="1"/>
</dbReference>
<sequence>MAIKKVLVVDDSPTERFYLADLLTKAGFVVVTADSGEEAVSRAREQRPDLILMDVVMPGVNGFQVTRQITRDTDLGHIPVIMCTSKNQETDKIWGMRQGARDYVTKPINADELLSKIAALG</sequence>
<dbReference type="AlphaFoldDB" id="A0A8B6X5F5"/>
<keyword evidence="4" id="KW-1185">Reference proteome</keyword>
<organism evidence="4 5">
    <name type="scientific">Derxia gummosa DSM 723</name>
    <dbReference type="NCBI Taxonomy" id="1121388"/>
    <lineage>
        <taxon>Bacteria</taxon>
        <taxon>Pseudomonadati</taxon>
        <taxon>Pseudomonadota</taxon>
        <taxon>Betaproteobacteria</taxon>
        <taxon>Burkholderiales</taxon>
        <taxon>Alcaligenaceae</taxon>
        <taxon>Derxia</taxon>
    </lineage>
</organism>
<evidence type="ECO:0000313" key="4">
    <source>
        <dbReference type="Proteomes" id="UP000675920"/>
    </source>
</evidence>
<feature type="domain" description="Response regulatory" evidence="3">
    <location>
        <begin position="5"/>
        <end position="121"/>
    </location>
</feature>
<reference evidence="5" key="4">
    <citation type="submission" date="2025-08" db="UniProtKB">
        <authorList>
            <consortium name="RefSeq"/>
        </authorList>
    </citation>
    <scope>IDENTIFICATION</scope>
</reference>
<dbReference type="PANTHER" id="PTHR44591:SF20">
    <property type="entry name" value="PROTEIN PILH"/>
    <property type="match status" value="1"/>
</dbReference>
<proteinExistence type="predicted"/>
<dbReference type="InterPro" id="IPR001789">
    <property type="entry name" value="Sig_transdc_resp-reg_receiver"/>
</dbReference>